<dbReference type="RefSeq" id="WP_187480680.1">
    <property type="nucleotide sequence ID" value="NZ_CP060697.1"/>
</dbReference>
<dbReference type="EMBL" id="CP060697">
    <property type="protein sequence ID" value="QNM83726.1"/>
    <property type="molecule type" value="Genomic_DNA"/>
</dbReference>
<reference evidence="1 2" key="1">
    <citation type="submission" date="2020-08" db="EMBL/GenBank/DDBJ databases">
        <title>Sphingomonas sp. sand1-3 16S ribosomal RNA gene Genome sequencing and assembly.</title>
        <authorList>
            <person name="Kang M."/>
        </authorList>
    </citation>
    <scope>NUCLEOTIDE SEQUENCE [LARGE SCALE GENOMIC DNA]</scope>
    <source>
        <strain evidence="2">sand1-3</strain>
    </source>
</reference>
<dbReference type="Proteomes" id="UP000515861">
    <property type="component" value="Chromosome"/>
</dbReference>
<proteinExistence type="predicted"/>
<accession>A0A7G9L527</accession>
<evidence type="ECO:0000313" key="1">
    <source>
        <dbReference type="EMBL" id="QNM83726.1"/>
    </source>
</evidence>
<gene>
    <name evidence="1" type="ORF">H8M03_05230</name>
</gene>
<keyword evidence="2" id="KW-1185">Reference proteome</keyword>
<evidence type="ECO:0000313" key="2">
    <source>
        <dbReference type="Proteomes" id="UP000515861"/>
    </source>
</evidence>
<dbReference type="AlphaFoldDB" id="A0A7G9L527"/>
<dbReference type="KEGG" id="ssau:H8M03_05230"/>
<protein>
    <submittedName>
        <fullName evidence="1">Uncharacterized protein</fullName>
    </submittedName>
</protein>
<name>A0A7G9L527_9SPHN</name>
<organism evidence="1 2">
    <name type="scientific">Sphingomonas sabuli</name>
    <dbReference type="NCBI Taxonomy" id="2764186"/>
    <lineage>
        <taxon>Bacteria</taxon>
        <taxon>Pseudomonadati</taxon>
        <taxon>Pseudomonadota</taxon>
        <taxon>Alphaproteobacteria</taxon>
        <taxon>Sphingomonadales</taxon>
        <taxon>Sphingomonadaceae</taxon>
        <taxon>Sphingomonas</taxon>
    </lineage>
</organism>
<sequence>MATKFKPTAAMAKNARHGLELRARFNRGGTEVGVKRAHQLADRKDLNPRDIKSMYSYFARHEVDKNTTSKVWGSDSDPSAGYIAWLLWGGEEGKEWVGKQRKALDED</sequence>